<dbReference type="EMBL" id="FOVP01000022">
    <property type="protein sequence ID" value="SFO27327.1"/>
    <property type="molecule type" value="Genomic_DNA"/>
</dbReference>
<keyword evidence="1" id="KW-0732">Signal</keyword>
<dbReference type="AlphaFoldDB" id="A0A1I5FU66"/>
<organism evidence="2 3">
    <name type="scientific">Roseovarius lutimaris</name>
    <dbReference type="NCBI Taxonomy" id="1005928"/>
    <lineage>
        <taxon>Bacteria</taxon>
        <taxon>Pseudomonadati</taxon>
        <taxon>Pseudomonadota</taxon>
        <taxon>Alphaproteobacteria</taxon>
        <taxon>Rhodobacterales</taxon>
        <taxon>Roseobacteraceae</taxon>
        <taxon>Roseovarius</taxon>
    </lineage>
</organism>
<accession>A0A1I5FU66</accession>
<protein>
    <recommendedName>
        <fullName evidence="4">Peptidase MA superfamily protein</fullName>
    </recommendedName>
</protein>
<gene>
    <name evidence="2" type="ORF">SAMN04487859_12217</name>
</gene>
<sequence length="224" mass="25000">MRALTFQTATLMLLSWPVHSETLSCAGSKVTVTALRAHDARLACDAAAHAKTLFESCNIPAITRPLRISVVEDLKPNCFGQYHCGEDRIELLAPPAMQARLSPDSAYGELSNDAFFKSIAVHELTHSALDDMPCPFKACLVAHEYIAYVMQAMSLSPEAQRQFVKGVDLERKVSRDELNPFIYFMAPDLFARKAWLHFSQRDDPCGFVGQIVDGAVLLDYERFE</sequence>
<evidence type="ECO:0000313" key="3">
    <source>
        <dbReference type="Proteomes" id="UP000198599"/>
    </source>
</evidence>
<proteinExistence type="predicted"/>
<name>A0A1I5FU66_9RHOB</name>
<dbReference type="OrthoDB" id="7830139at2"/>
<evidence type="ECO:0000313" key="2">
    <source>
        <dbReference type="EMBL" id="SFO27327.1"/>
    </source>
</evidence>
<dbReference type="RefSeq" id="WP_092841571.1">
    <property type="nucleotide sequence ID" value="NZ_FOVP01000022.1"/>
</dbReference>
<dbReference type="Proteomes" id="UP000198599">
    <property type="component" value="Unassembled WGS sequence"/>
</dbReference>
<evidence type="ECO:0000256" key="1">
    <source>
        <dbReference type="SAM" id="SignalP"/>
    </source>
</evidence>
<keyword evidence="3" id="KW-1185">Reference proteome</keyword>
<feature type="chain" id="PRO_5011630502" description="Peptidase MA superfamily protein" evidence="1">
    <location>
        <begin position="21"/>
        <end position="224"/>
    </location>
</feature>
<evidence type="ECO:0008006" key="4">
    <source>
        <dbReference type="Google" id="ProtNLM"/>
    </source>
</evidence>
<feature type="signal peptide" evidence="1">
    <location>
        <begin position="1"/>
        <end position="20"/>
    </location>
</feature>
<reference evidence="3" key="1">
    <citation type="submission" date="2016-10" db="EMBL/GenBank/DDBJ databases">
        <authorList>
            <person name="Varghese N."/>
            <person name="Submissions S."/>
        </authorList>
    </citation>
    <scope>NUCLEOTIDE SEQUENCE [LARGE SCALE GENOMIC DNA]</scope>
    <source>
        <strain evidence="3">DSM 28463</strain>
    </source>
</reference>